<feature type="compositionally biased region" description="Polar residues" evidence="4">
    <location>
        <begin position="102"/>
        <end position="111"/>
    </location>
</feature>
<keyword evidence="2" id="KW-0677">Repeat</keyword>
<feature type="compositionally biased region" description="Acidic residues" evidence="4">
    <location>
        <begin position="1"/>
        <end position="41"/>
    </location>
</feature>
<feature type="compositionally biased region" description="Acidic residues" evidence="4">
    <location>
        <begin position="49"/>
        <end position="89"/>
    </location>
</feature>
<evidence type="ECO:0000313" key="6">
    <source>
        <dbReference type="EMBL" id="KAF4614487.1"/>
    </source>
</evidence>
<proteinExistence type="predicted"/>
<dbReference type="InterPro" id="IPR036322">
    <property type="entry name" value="WD40_repeat_dom_sf"/>
</dbReference>
<dbReference type="InterPro" id="IPR015943">
    <property type="entry name" value="WD40/YVTN_repeat-like_dom_sf"/>
</dbReference>
<reference evidence="6 7" key="1">
    <citation type="submission" date="2019-12" db="EMBL/GenBank/DDBJ databases">
        <authorList>
            <person name="Floudas D."/>
            <person name="Bentzer J."/>
            <person name="Ahren D."/>
            <person name="Johansson T."/>
            <person name="Persson P."/>
            <person name="Tunlid A."/>
        </authorList>
    </citation>
    <scope>NUCLEOTIDE SEQUENCE [LARGE SCALE GENOMIC DNA]</scope>
    <source>
        <strain evidence="6 7">CBS 102.39</strain>
    </source>
</reference>
<feature type="compositionally biased region" description="Basic residues" evidence="4">
    <location>
        <begin position="129"/>
        <end position="139"/>
    </location>
</feature>
<dbReference type="SUPFAM" id="SSF50978">
    <property type="entry name" value="WD40 repeat-like"/>
    <property type="match status" value="1"/>
</dbReference>
<dbReference type="EMBL" id="JAACJL010000044">
    <property type="protein sequence ID" value="KAF4614487.1"/>
    <property type="molecule type" value="Genomic_DNA"/>
</dbReference>
<comment type="caution">
    <text evidence="6">The sequence shown here is derived from an EMBL/GenBank/DDBJ whole genome shotgun (WGS) entry which is preliminary data.</text>
</comment>
<dbReference type="PANTHER" id="PTHR19848:SF8">
    <property type="entry name" value="F-BOX AND WD REPEAT DOMAIN CONTAINING 7"/>
    <property type="match status" value="1"/>
</dbReference>
<evidence type="ECO:0000256" key="3">
    <source>
        <dbReference type="PROSITE-ProRule" id="PRU00221"/>
    </source>
</evidence>
<keyword evidence="1 3" id="KW-0853">WD repeat</keyword>
<gene>
    <name evidence="6" type="ORF">D9613_003104</name>
</gene>
<dbReference type="AlphaFoldDB" id="A0A8H4VM04"/>
<feature type="compositionally biased region" description="Low complexity" evidence="4">
    <location>
        <begin position="477"/>
        <end position="495"/>
    </location>
</feature>
<feature type="compositionally biased region" description="Polar residues" evidence="4">
    <location>
        <begin position="405"/>
        <end position="434"/>
    </location>
</feature>
<dbReference type="SMART" id="SM00320">
    <property type="entry name" value="WD40"/>
    <property type="match status" value="7"/>
</dbReference>
<feature type="repeat" description="WD" evidence="3">
    <location>
        <begin position="292"/>
        <end position="333"/>
    </location>
</feature>
<feature type="region of interest" description="Disordered" evidence="4">
    <location>
        <begin position="403"/>
        <end position="505"/>
    </location>
</feature>
<evidence type="ECO:0000256" key="1">
    <source>
        <dbReference type="ARBA" id="ARBA00022574"/>
    </source>
</evidence>
<evidence type="ECO:0000313" key="7">
    <source>
        <dbReference type="Proteomes" id="UP000521872"/>
    </source>
</evidence>
<sequence>MHESELYDSEDEAIEDLYDGEDDADGEVDDDENEAEQDQEDTLLVNGDAADDATEDGDDDSASDESDEEEEEEEEEEENDEEDEEEEPSLDLGLVDEGAGPPNSSERGSTHSMDSRDPTSSPPPPARSPPRKRSLSPARLRRDKLLFDLNNVPRSYIVEAISAIPHPVPIHSLAASACMSHLLTGAEDGYIRDYDIFAAVNSKNFLTAPQRHHAGVVEGLMKSHQLRFWWENPALPESKTPGVLGPDEDPGFAPVYSLAMHPDALWALAGTDGGYINLFTVRHDPGRLIHVMQGHRGPVSGLALDYDYKSLFSASWDGDAIQWDLNTGQNVRSFTAHNSQITSIGLRPRVSSYVDTAPPVYTQSILQQTVTEPPVNEKPLYTMEDLDQKPLLSFDEAMAVEPRLSPSQEHSGENGINSMGNDEPSNNPTSQNVVADSDARSDASFDPLFDDVPEDNEEQKPSTTPAESKLAMPGSSQTQTTLPPPIQQRQQAAPAVIPPPKGAPPLFDPVDYSSFSQDILMTSYIDGQVILWDRRAQANGRGVGRLWMSEKTPPWCLSACWSWDGAQIYAGRRNGTVDVWDVRVLGQSGPANTPRLLKTLRNPTSSGVVSCVVSFPDCRHLASASVDNIRLWNVAESGDDAWGKPKSGVPFKIIPGHHGGYISQMLVDPASRFLVSASSNRGWYGDSTRTVFVHDIKRIE</sequence>
<keyword evidence="7" id="KW-1185">Reference proteome</keyword>
<dbReference type="PANTHER" id="PTHR19848">
    <property type="entry name" value="WD40 REPEAT PROTEIN"/>
    <property type="match status" value="1"/>
</dbReference>
<feature type="domain" description="Transcription factor spt8 beta-propeller" evidence="5">
    <location>
        <begin position="161"/>
        <end position="352"/>
    </location>
</feature>
<dbReference type="PROSITE" id="PS50082">
    <property type="entry name" value="WD_REPEATS_2"/>
    <property type="match status" value="1"/>
</dbReference>
<feature type="domain" description="Transcription factor spt8 beta-propeller" evidence="5">
    <location>
        <begin position="516"/>
        <end position="696"/>
    </location>
</feature>
<organism evidence="6 7">
    <name type="scientific">Agrocybe pediades</name>
    <dbReference type="NCBI Taxonomy" id="84607"/>
    <lineage>
        <taxon>Eukaryota</taxon>
        <taxon>Fungi</taxon>
        <taxon>Dikarya</taxon>
        <taxon>Basidiomycota</taxon>
        <taxon>Agaricomycotina</taxon>
        <taxon>Agaricomycetes</taxon>
        <taxon>Agaricomycetidae</taxon>
        <taxon>Agaricales</taxon>
        <taxon>Agaricineae</taxon>
        <taxon>Strophariaceae</taxon>
        <taxon>Agrocybe</taxon>
    </lineage>
</organism>
<dbReference type="PROSITE" id="PS50294">
    <property type="entry name" value="WD_REPEATS_REGION"/>
    <property type="match status" value="1"/>
</dbReference>
<feature type="compositionally biased region" description="Pro residues" evidence="4">
    <location>
        <begin position="496"/>
        <end position="505"/>
    </location>
</feature>
<evidence type="ECO:0000259" key="5">
    <source>
        <dbReference type="Pfam" id="PF23798"/>
    </source>
</evidence>
<feature type="compositionally biased region" description="Acidic residues" evidence="4">
    <location>
        <begin position="448"/>
        <end position="457"/>
    </location>
</feature>
<dbReference type="Proteomes" id="UP000521872">
    <property type="component" value="Unassembled WGS sequence"/>
</dbReference>
<feature type="region of interest" description="Disordered" evidence="4">
    <location>
        <begin position="1"/>
        <end position="139"/>
    </location>
</feature>
<evidence type="ECO:0000256" key="2">
    <source>
        <dbReference type="ARBA" id="ARBA00022737"/>
    </source>
</evidence>
<accession>A0A8H4VM04</accession>
<dbReference type="InterPro" id="IPR001680">
    <property type="entry name" value="WD40_rpt"/>
</dbReference>
<dbReference type="InterPro" id="IPR057544">
    <property type="entry name" value="Beta-prop_SPT8"/>
</dbReference>
<evidence type="ECO:0000256" key="4">
    <source>
        <dbReference type="SAM" id="MobiDB-lite"/>
    </source>
</evidence>
<protein>
    <recommendedName>
        <fullName evidence="5">Transcription factor spt8 beta-propeller domain-containing protein</fullName>
    </recommendedName>
</protein>
<dbReference type="Pfam" id="PF23798">
    <property type="entry name" value="Beta-prop_SPT8"/>
    <property type="match status" value="2"/>
</dbReference>
<name>A0A8H4VM04_9AGAR</name>
<dbReference type="Gene3D" id="2.130.10.10">
    <property type="entry name" value="YVTN repeat-like/Quinoprotein amine dehydrogenase"/>
    <property type="match status" value="2"/>
</dbReference>